<protein>
    <submittedName>
        <fullName evidence="1">Uncharacterized protein</fullName>
    </submittedName>
</protein>
<evidence type="ECO:0000313" key="2">
    <source>
        <dbReference type="Proteomes" id="UP000827892"/>
    </source>
</evidence>
<evidence type="ECO:0000313" key="1">
    <source>
        <dbReference type="EMBL" id="ULU11208.1"/>
    </source>
</evidence>
<name>A0AAE9DTE1_CAEBR</name>
<sequence>MTVPTKKAFDRMDNSDFFGAKRKRSFDRMGGTEFGLMKRSAPEDREQLIDSLTDSILALRRARESESSGTTQPVAISYED</sequence>
<reference evidence="1 2" key="1">
    <citation type="submission" date="2022-05" db="EMBL/GenBank/DDBJ databases">
        <title>Chromosome-level reference genomes for two strains of Caenorhabditis briggsae: an improved platform for comparative genomics.</title>
        <authorList>
            <person name="Stevens L."/>
            <person name="Andersen E.C."/>
        </authorList>
    </citation>
    <scope>NUCLEOTIDE SEQUENCE [LARGE SCALE GENOMIC DNA]</scope>
    <source>
        <strain evidence="1">QX1410_ONT</strain>
        <tissue evidence="1">Whole-organism</tissue>
    </source>
</reference>
<organism evidence="1 2">
    <name type="scientific">Caenorhabditis briggsae</name>
    <dbReference type="NCBI Taxonomy" id="6238"/>
    <lineage>
        <taxon>Eukaryota</taxon>
        <taxon>Metazoa</taxon>
        <taxon>Ecdysozoa</taxon>
        <taxon>Nematoda</taxon>
        <taxon>Chromadorea</taxon>
        <taxon>Rhabditida</taxon>
        <taxon>Rhabditina</taxon>
        <taxon>Rhabditomorpha</taxon>
        <taxon>Rhabditoidea</taxon>
        <taxon>Rhabditidae</taxon>
        <taxon>Peloderinae</taxon>
        <taxon>Caenorhabditis</taxon>
    </lineage>
</organism>
<proteinExistence type="predicted"/>
<dbReference type="EMBL" id="CP090891">
    <property type="protein sequence ID" value="ULU11208.1"/>
    <property type="molecule type" value="Genomic_DNA"/>
</dbReference>
<gene>
    <name evidence="1" type="ORF">L3Y34_015004</name>
</gene>
<dbReference type="AlphaFoldDB" id="A0AAE9DTE1"/>
<accession>A0AAE9DTE1</accession>
<dbReference type="Proteomes" id="UP000827892">
    <property type="component" value="Chromosome I"/>
</dbReference>